<evidence type="ECO:0000313" key="3">
    <source>
        <dbReference type="Proteomes" id="UP001576784"/>
    </source>
</evidence>
<keyword evidence="3" id="KW-1185">Reference proteome</keyword>
<comment type="caution">
    <text evidence="2">The sequence shown here is derived from an EMBL/GenBank/DDBJ whole genome shotgun (WGS) entry which is preliminary data.</text>
</comment>
<organism evidence="2 3">
    <name type="scientific">Floridaenema flaviceps BLCC-F50</name>
    <dbReference type="NCBI Taxonomy" id="3153642"/>
    <lineage>
        <taxon>Bacteria</taxon>
        <taxon>Bacillati</taxon>
        <taxon>Cyanobacteriota</taxon>
        <taxon>Cyanophyceae</taxon>
        <taxon>Oscillatoriophycideae</taxon>
        <taxon>Aerosakkonematales</taxon>
        <taxon>Aerosakkonemataceae</taxon>
        <taxon>Floridanema</taxon>
        <taxon>Floridanema flaviceps</taxon>
    </lineage>
</organism>
<evidence type="ECO:0000313" key="2">
    <source>
        <dbReference type="EMBL" id="MFB2894033.1"/>
    </source>
</evidence>
<evidence type="ECO:0000259" key="1">
    <source>
        <dbReference type="Pfam" id="PF20594"/>
    </source>
</evidence>
<proteinExistence type="predicted"/>
<dbReference type="SUPFAM" id="SSF55781">
    <property type="entry name" value="GAF domain-like"/>
    <property type="match status" value="1"/>
</dbReference>
<accession>A0ABV4XRY4</accession>
<dbReference type="Pfam" id="PF20594">
    <property type="entry name" value="DUF6794"/>
    <property type="match status" value="1"/>
</dbReference>
<sequence>MLAHRVPNNLESAFMQLETNLTAQEIKTFKACEDVNQYHFSLGLSIRNAWGLWARGDFYHYLYRLGLCPEPDSMSSEVIELFQQMLIAMDLLQKLNSLEKIVIQAENIAKEWTKADKCSIFLWSNVTQEVQIISENKDLMASNVILGDKISLSSQVWLSDRSLNIPFDAYYHSIFQPEKLIFAQQKYRLCSYLGLPIRPKLGQQKIGIIQLYNKDKMGNMTFRERKYAPKEEPDVAALYSTTYSAPPERWQTSFSLLDEEMITIFTHRLATLLVNRFGEVLL</sequence>
<dbReference type="Proteomes" id="UP001576784">
    <property type="component" value="Unassembled WGS sequence"/>
</dbReference>
<dbReference type="Gene3D" id="3.30.450.40">
    <property type="match status" value="1"/>
</dbReference>
<dbReference type="InterPro" id="IPR029016">
    <property type="entry name" value="GAF-like_dom_sf"/>
</dbReference>
<feature type="domain" description="DUF6794" evidence="1">
    <location>
        <begin position="6"/>
        <end position="85"/>
    </location>
</feature>
<gene>
    <name evidence="2" type="ORF">ACE1CI_14075</name>
</gene>
<reference evidence="2 3" key="1">
    <citation type="submission" date="2024-09" db="EMBL/GenBank/DDBJ databases">
        <title>Floridaenema gen nov. (Aerosakkonemataceae, Aerosakkonematales ord. nov., Cyanobacteria) from benthic tropical and subtropical fresh waters, with the description of four new species.</title>
        <authorList>
            <person name="Moretto J.A."/>
            <person name="Berthold D.E."/>
            <person name="Lefler F.W."/>
            <person name="Huang I.-S."/>
            <person name="Laughinghouse H. IV."/>
        </authorList>
    </citation>
    <scope>NUCLEOTIDE SEQUENCE [LARGE SCALE GENOMIC DNA]</scope>
    <source>
        <strain evidence="2 3">BLCC-F50</strain>
    </source>
</reference>
<protein>
    <submittedName>
        <fullName evidence="2">DUF6794 domain-containing protein</fullName>
    </submittedName>
</protein>
<dbReference type="InterPro" id="IPR046744">
    <property type="entry name" value="DUF6794"/>
</dbReference>
<dbReference type="RefSeq" id="WP_413263686.1">
    <property type="nucleotide sequence ID" value="NZ_JBHFNR010000093.1"/>
</dbReference>
<dbReference type="EMBL" id="JBHFNR010000093">
    <property type="protein sequence ID" value="MFB2894033.1"/>
    <property type="molecule type" value="Genomic_DNA"/>
</dbReference>
<name>A0ABV4XRY4_9CYAN</name>